<evidence type="ECO:0000256" key="5">
    <source>
        <dbReference type="ARBA" id="ARBA00022989"/>
    </source>
</evidence>
<keyword evidence="2 7" id="KW-0813">Transport</keyword>
<sequence length="303" mass="33776">MKKVLNITNIFFLIFLLIQFLPNQYSNDTYGKNIILFIVVVEGSFLLISLIKKEQAQINTAKDVIAIAYFLIIVWQLLTAKTAFLSEELFPAPGTVIEQFIDDLPKIIEGIRSSLLIILEGYILAVITGIPTGLIAGWNKRLGSSFRHVSQFLGSIPPIVYIPYAIALLPTFRDSSVFVIFAASFWPIVGATMTGVVHIERKIIDSARTLNVGNVSMLFHVMLPAALPQIFIGCNQGLAISFILLTSAEMIGGKTGMGFYIKYYSDFGDFTRIVAGIIVLGIVVSVITFFFNKFQKYLLRWKQ</sequence>
<feature type="transmembrane region" description="Helical" evidence="7">
    <location>
        <begin position="211"/>
        <end position="232"/>
    </location>
</feature>
<dbReference type="GO" id="GO:0005886">
    <property type="term" value="C:plasma membrane"/>
    <property type="evidence" value="ECO:0007669"/>
    <property type="project" value="UniProtKB-SubCell"/>
</dbReference>
<evidence type="ECO:0000256" key="3">
    <source>
        <dbReference type="ARBA" id="ARBA00022475"/>
    </source>
</evidence>
<evidence type="ECO:0000256" key="2">
    <source>
        <dbReference type="ARBA" id="ARBA00022448"/>
    </source>
</evidence>
<dbReference type="InterPro" id="IPR000515">
    <property type="entry name" value="MetI-like"/>
</dbReference>
<dbReference type="Gene3D" id="1.10.3720.10">
    <property type="entry name" value="MetI-like"/>
    <property type="match status" value="1"/>
</dbReference>
<feature type="domain" description="ABC transmembrane type-1" evidence="8">
    <location>
        <begin position="111"/>
        <end position="291"/>
    </location>
</feature>
<keyword evidence="10" id="KW-1185">Reference proteome</keyword>
<comment type="subcellular location">
    <subcellularLocation>
        <location evidence="1 7">Cell membrane</location>
        <topology evidence="1 7">Multi-pass membrane protein</topology>
    </subcellularLocation>
</comment>
<dbReference type="GO" id="GO:0055085">
    <property type="term" value="P:transmembrane transport"/>
    <property type="evidence" value="ECO:0007669"/>
    <property type="project" value="InterPro"/>
</dbReference>
<feature type="transmembrane region" description="Helical" evidence="7">
    <location>
        <begin position="149"/>
        <end position="172"/>
    </location>
</feature>
<keyword evidence="6 7" id="KW-0472">Membrane</keyword>
<dbReference type="InterPro" id="IPR035906">
    <property type="entry name" value="MetI-like_sf"/>
</dbReference>
<feature type="transmembrane region" description="Helical" evidence="7">
    <location>
        <begin position="178"/>
        <end position="199"/>
    </location>
</feature>
<evidence type="ECO:0000313" key="10">
    <source>
        <dbReference type="Proteomes" id="UP000466848"/>
    </source>
</evidence>
<dbReference type="PANTHER" id="PTHR30151:SF0">
    <property type="entry name" value="ABC TRANSPORTER PERMEASE PROTEIN MJ0413-RELATED"/>
    <property type="match status" value="1"/>
</dbReference>
<dbReference type="PANTHER" id="PTHR30151">
    <property type="entry name" value="ALKANE SULFONATE ABC TRANSPORTER-RELATED, MEMBRANE SUBUNIT"/>
    <property type="match status" value="1"/>
</dbReference>
<comment type="similarity">
    <text evidence="7">Belongs to the binding-protein-dependent transport system permease family.</text>
</comment>
<dbReference type="KEGG" id="abut:Ami103574_01000"/>
<dbReference type="CDD" id="cd06261">
    <property type="entry name" value="TM_PBP2"/>
    <property type="match status" value="1"/>
</dbReference>
<keyword evidence="5 7" id="KW-1133">Transmembrane helix</keyword>
<dbReference type="EMBL" id="CP048649">
    <property type="protein sequence ID" value="QIB67971.1"/>
    <property type="molecule type" value="Genomic_DNA"/>
</dbReference>
<feature type="transmembrane region" description="Helical" evidence="7">
    <location>
        <begin position="64"/>
        <end position="84"/>
    </location>
</feature>
<accession>A0A858BQ37</accession>
<dbReference type="AlphaFoldDB" id="A0A858BQ37"/>
<dbReference type="SUPFAM" id="SSF161098">
    <property type="entry name" value="MetI-like"/>
    <property type="match status" value="1"/>
</dbReference>
<gene>
    <name evidence="9" type="ORF">Ami103574_01000</name>
</gene>
<feature type="transmembrane region" description="Helical" evidence="7">
    <location>
        <begin position="273"/>
        <end position="291"/>
    </location>
</feature>
<dbReference type="PROSITE" id="PS50928">
    <property type="entry name" value="ABC_TM1"/>
    <property type="match status" value="1"/>
</dbReference>
<protein>
    <submittedName>
        <fullName evidence="9">ABC transporter permease subunit</fullName>
    </submittedName>
</protein>
<feature type="transmembrane region" description="Helical" evidence="7">
    <location>
        <begin position="5"/>
        <end position="22"/>
    </location>
</feature>
<feature type="transmembrane region" description="Helical" evidence="7">
    <location>
        <begin position="115"/>
        <end position="137"/>
    </location>
</feature>
<dbReference type="Proteomes" id="UP000466848">
    <property type="component" value="Chromosome"/>
</dbReference>
<reference evidence="9 10" key="1">
    <citation type="submission" date="2020-02" db="EMBL/GenBank/DDBJ databases">
        <authorList>
            <person name="Kim Y.B."/>
            <person name="Roh S.W."/>
        </authorList>
    </citation>
    <scope>NUCLEOTIDE SEQUENCE [LARGE SCALE GENOMIC DNA]</scope>
    <source>
        <strain evidence="9 10">DSM 103574</strain>
    </source>
</reference>
<proteinExistence type="inferred from homology"/>
<evidence type="ECO:0000256" key="6">
    <source>
        <dbReference type="ARBA" id="ARBA00023136"/>
    </source>
</evidence>
<feature type="transmembrane region" description="Helical" evidence="7">
    <location>
        <begin position="34"/>
        <end position="52"/>
    </location>
</feature>
<keyword evidence="4 7" id="KW-0812">Transmembrane</keyword>
<organism evidence="9 10">
    <name type="scientific">Aminipila butyrica</name>
    <dbReference type="NCBI Taxonomy" id="433296"/>
    <lineage>
        <taxon>Bacteria</taxon>
        <taxon>Bacillati</taxon>
        <taxon>Bacillota</taxon>
        <taxon>Clostridia</taxon>
        <taxon>Peptostreptococcales</taxon>
        <taxon>Anaerovoracaceae</taxon>
        <taxon>Aminipila</taxon>
    </lineage>
</organism>
<evidence type="ECO:0000259" key="8">
    <source>
        <dbReference type="PROSITE" id="PS50928"/>
    </source>
</evidence>
<evidence type="ECO:0000256" key="1">
    <source>
        <dbReference type="ARBA" id="ARBA00004651"/>
    </source>
</evidence>
<evidence type="ECO:0000256" key="4">
    <source>
        <dbReference type="ARBA" id="ARBA00022692"/>
    </source>
</evidence>
<dbReference type="Pfam" id="PF00528">
    <property type="entry name" value="BPD_transp_1"/>
    <property type="match status" value="1"/>
</dbReference>
<evidence type="ECO:0000256" key="7">
    <source>
        <dbReference type="RuleBase" id="RU363032"/>
    </source>
</evidence>
<evidence type="ECO:0000313" key="9">
    <source>
        <dbReference type="EMBL" id="QIB67971.1"/>
    </source>
</evidence>
<name>A0A858BQ37_9FIRM</name>
<dbReference type="RefSeq" id="WP_163064891.1">
    <property type="nucleotide sequence ID" value="NZ_CP048649.1"/>
</dbReference>
<keyword evidence="3" id="KW-1003">Cell membrane</keyword>